<dbReference type="InterPro" id="IPR039445">
    <property type="entry name" value="DauR-like_HTH"/>
</dbReference>
<keyword evidence="3" id="KW-0238">DNA-binding</keyword>
<protein>
    <submittedName>
        <fullName evidence="3">Predicted transcriptional regulator YheO, contains PAS and DNA-binding HTH domains</fullName>
    </submittedName>
</protein>
<dbReference type="Pfam" id="PF13309">
    <property type="entry name" value="HTH_22"/>
    <property type="match status" value="1"/>
</dbReference>
<dbReference type="EMBL" id="FWWV01000014">
    <property type="protein sequence ID" value="SMB84422.1"/>
    <property type="molecule type" value="Genomic_DNA"/>
</dbReference>
<evidence type="ECO:0000313" key="3">
    <source>
        <dbReference type="EMBL" id="SMB84422.1"/>
    </source>
</evidence>
<dbReference type="InterPro" id="IPR013559">
    <property type="entry name" value="YheO"/>
</dbReference>
<reference evidence="4" key="1">
    <citation type="submission" date="2017-04" db="EMBL/GenBank/DDBJ databases">
        <authorList>
            <person name="Varghese N."/>
            <person name="Submissions S."/>
        </authorList>
    </citation>
    <scope>NUCLEOTIDE SEQUENCE [LARGE SCALE GENOMIC DNA]</scope>
    <source>
        <strain evidence="4">DSM 23072</strain>
    </source>
</reference>
<dbReference type="PANTHER" id="PTHR35568">
    <property type="entry name" value="TRANSCRIPTIONAL REGULATOR DAUR"/>
    <property type="match status" value="1"/>
</dbReference>
<sequence length="242" mass="26811">MVKLNQTRDFPTLTYPLTLVDKQILRSQEPVLTMLKNLLGNDCEVVLHSLADLQCSVIKIVNSHLTDRAVGAPITSTALNMLKQMTEEKTFVTDAYFTHAKNGQKMRSITQAVLGENDRIIGLLCVNLSLDTPLHDFMSFLLSTNTAQVQSAAAHDIKNHEIKNGELFAENIDDLFNQTVEKVISRISHDPTIGVNNKNKLIIAELYQQGLFELKGATKAIANLLGISTHTVYLHLRNCSGA</sequence>
<gene>
    <name evidence="3" type="ORF">SAMN05660772_02276</name>
</gene>
<dbReference type="InterPro" id="IPR039446">
    <property type="entry name" value="DauR-like"/>
</dbReference>
<dbReference type="GO" id="GO:0003677">
    <property type="term" value="F:DNA binding"/>
    <property type="evidence" value="ECO:0007669"/>
    <property type="project" value="UniProtKB-KW"/>
</dbReference>
<dbReference type="RefSeq" id="WP_084256960.1">
    <property type="nucleotide sequence ID" value="NZ_FWWV01000014.1"/>
</dbReference>
<proteinExistence type="predicted"/>
<name>A0A1W1UTI8_9PAST</name>
<organism evidence="3 4">
    <name type="scientific">Pasteurella testudinis DSM 23072</name>
    <dbReference type="NCBI Taxonomy" id="1122938"/>
    <lineage>
        <taxon>Bacteria</taxon>
        <taxon>Pseudomonadati</taxon>
        <taxon>Pseudomonadota</taxon>
        <taxon>Gammaproteobacteria</taxon>
        <taxon>Pasteurellales</taxon>
        <taxon>Pasteurellaceae</taxon>
        <taxon>Pasteurella</taxon>
    </lineage>
</organism>
<evidence type="ECO:0000259" key="2">
    <source>
        <dbReference type="Pfam" id="PF13309"/>
    </source>
</evidence>
<dbReference type="STRING" id="1122938.SAMN05660772_02276"/>
<dbReference type="Pfam" id="PF08348">
    <property type="entry name" value="PAS_6"/>
    <property type="match status" value="1"/>
</dbReference>
<feature type="domain" description="Transcriptional regulator DauR-like HTH" evidence="2">
    <location>
        <begin position="177"/>
        <end position="237"/>
    </location>
</feature>
<dbReference type="PANTHER" id="PTHR35568:SF1">
    <property type="entry name" value="TRANSCRIPTIONAL REGULATOR DAUR"/>
    <property type="match status" value="1"/>
</dbReference>
<dbReference type="Proteomes" id="UP000192408">
    <property type="component" value="Unassembled WGS sequence"/>
</dbReference>
<feature type="domain" description="YheO-like" evidence="1">
    <location>
        <begin position="25"/>
        <end position="133"/>
    </location>
</feature>
<accession>A0A1W1UTI8</accession>
<dbReference type="AlphaFoldDB" id="A0A1W1UTI8"/>
<evidence type="ECO:0000313" key="4">
    <source>
        <dbReference type="Proteomes" id="UP000192408"/>
    </source>
</evidence>
<keyword evidence="4" id="KW-1185">Reference proteome</keyword>
<evidence type="ECO:0000259" key="1">
    <source>
        <dbReference type="Pfam" id="PF08348"/>
    </source>
</evidence>